<dbReference type="PANTHER" id="PTHR40624:SF1">
    <property type="entry name" value="BIOSYNTHESIS MONOOXYGENASE, PUTATIVE (AFU_ORTHOLOGUE AFUA_1G12025)-RELATED"/>
    <property type="match status" value="1"/>
</dbReference>
<protein>
    <submittedName>
        <fullName evidence="2">Dimeric alpha-beta barrel</fullName>
    </submittedName>
</protein>
<evidence type="ECO:0000313" key="3">
    <source>
        <dbReference type="Proteomes" id="UP000030104"/>
    </source>
</evidence>
<organism evidence="2 3">
    <name type="scientific">Penicillium italicum</name>
    <name type="common">Blue mold</name>
    <dbReference type="NCBI Taxonomy" id="40296"/>
    <lineage>
        <taxon>Eukaryota</taxon>
        <taxon>Fungi</taxon>
        <taxon>Dikarya</taxon>
        <taxon>Ascomycota</taxon>
        <taxon>Pezizomycotina</taxon>
        <taxon>Eurotiomycetes</taxon>
        <taxon>Eurotiomycetidae</taxon>
        <taxon>Eurotiales</taxon>
        <taxon>Aspergillaceae</taxon>
        <taxon>Penicillium</taxon>
    </lineage>
</organism>
<dbReference type="AlphaFoldDB" id="A0A0A2KJV2"/>
<proteinExistence type="predicted"/>
<dbReference type="OMA" id="KSHEIIV"/>
<gene>
    <name evidence="2" type="ORF">PITC_093570</name>
</gene>
<evidence type="ECO:0000313" key="2">
    <source>
        <dbReference type="EMBL" id="KGO64630.1"/>
    </source>
</evidence>
<dbReference type="PANTHER" id="PTHR40624">
    <property type="entry name" value="BIOSYNTHESIS MONOOXYGENASE, PUTATIVE (AFU_ORTHOLOGUE AFUA_1G12025)-RELATED"/>
    <property type="match status" value="1"/>
</dbReference>
<dbReference type="Proteomes" id="UP000030104">
    <property type="component" value="Unassembled WGS sequence"/>
</dbReference>
<accession>A0A0A2KJV2</accession>
<dbReference type="PhylomeDB" id="A0A0A2KJV2"/>
<dbReference type="PROSITE" id="PS51725">
    <property type="entry name" value="ABM"/>
    <property type="match status" value="1"/>
</dbReference>
<sequence>MSEVINQVAVLTAKPEGFDELVAEIANITRNVQEHEPETTVYYAYSIAQTNEIVVVERYANQAALDKHHAAPYFQELVKKAPALLAKPFDLKVGSHLLQDSAQVVRL</sequence>
<dbReference type="STRING" id="40296.A0A0A2KJV2"/>
<dbReference type="EMBL" id="JQGA01001571">
    <property type="protein sequence ID" value="KGO64630.1"/>
    <property type="molecule type" value="Genomic_DNA"/>
</dbReference>
<reference evidence="2 3" key="1">
    <citation type="journal article" date="2015" name="Mol. Plant Microbe Interact.">
        <title>Genome, transcriptome, and functional analyses of Penicillium expansum provide new insights into secondary metabolism and pathogenicity.</title>
        <authorList>
            <person name="Ballester A.R."/>
            <person name="Marcet-Houben M."/>
            <person name="Levin E."/>
            <person name="Sela N."/>
            <person name="Selma-Lazaro C."/>
            <person name="Carmona L."/>
            <person name="Wisniewski M."/>
            <person name="Droby S."/>
            <person name="Gonzalez-Candelas L."/>
            <person name="Gabaldon T."/>
        </authorList>
    </citation>
    <scope>NUCLEOTIDE SEQUENCE [LARGE SCALE GENOMIC DNA]</scope>
    <source>
        <strain evidence="2 3">PHI-1</strain>
    </source>
</reference>
<dbReference type="OrthoDB" id="10011777at2759"/>
<dbReference type="InterPro" id="IPR011008">
    <property type="entry name" value="Dimeric_a/b-barrel"/>
</dbReference>
<dbReference type="Pfam" id="PF03992">
    <property type="entry name" value="ABM"/>
    <property type="match status" value="1"/>
</dbReference>
<name>A0A0A2KJV2_PENIT</name>
<dbReference type="HOGENOM" id="CLU_131496_9_3_1"/>
<evidence type="ECO:0000259" key="1">
    <source>
        <dbReference type="PROSITE" id="PS51725"/>
    </source>
</evidence>
<feature type="domain" description="ABM" evidence="1">
    <location>
        <begin position="5"/>
        <end position="93"/>
    </location>
</feature>
<dbReference type="SUPFAM" id="SSF54909">
    <property type="entry name" value="Dimeric alpha+beta barrel"/>
    <property type="match status" value="1"/>
</dbReference>
<dbReference type="InterPro" id="IPR007138">
    <property type="entry name" value="ABM_dom"/>
</dbReference>
<keyword evidence="3" id="KW-1185">Reference proteome</keyword>
<dbReference type="Gene3D" id="3.30.70.100">
    <property type="match status" value="1"/>
</dbReference>
<comment type="caution">
    <text evidence="2">The sequence shown here is derived from an EMBL/GenBank/DDBJ whole genome shotgun (WGS) entry which is preliminary data.</text>
</comment>